<dbReference type="GO" id="GO:0003677">
    <property type="term" value="F:DNA binding"/>
    <property type="evidence" value="ECO:0007669"/>
    <property type="project" value="UniProtKB-UniRule"/>
</dbReference>
<dbReference type="AlphaFoldDB" id="A0A176T457"/>
<dbReference type="GO" id="GO:0015074">
    <property type="term" value="P:DNA integration"/>
    <property type="evidence" value="ECO:0007669"/>
    <property type="project" value="UniProtKB-KW"/>
</dbReference>
<dbReference type="EMBL" id="LVWE01000059">
    <property type="protein sequence ID" value="OAD42567.1"/>
    <property type="molecule type" value="Genomic_DNA"/>
</dbReference>
<dbReference type="Gene3D" id="1.10.150.130">
    <property type="match status" value="1"/>
</dbReference>
<dbReference type="Gene3D" id="1.10.443.10">
    <property type="entry name" value="Intergrase catalytic core"/>
    <property type="match status" value="1"/>
</dbReference>
<dbReference type="InterPro" id="IPR044068">
    <property type="entry name" value="CB"/>
</dbReference>
<sequence length="368" mass="43389">MRYSNPKIFIPKAKNKKGVLKPTIAAGKYWYVKYSYRNPETGLMEMFRIKEGINRIETIKERTRAIKNLRTAVQNLLERGYSPFEYFPENVFIRYLETSNLYHKNINDITKRHIILFLNNLGKDKNKPVNPATRNTYRKIISSLFNQLVADDIINKNFVESIPKLVSKPKKNIPFRKKEMKTIKEYLLEHDPYLYLFIKFVMYGFLRPVEVCRIKIKDINIDRNTISVQSKTEDATANTVFLTKQLKDTITEMEIQKFNSEFHLFSSKLKPSIWVADDTVKRTYFGRRFAKVKKALSFDENYGIYSFRHTAAIDIFTTYKQQGLTDLEAKHKMLPITRHKSIDSLNKYLRDIGASLPKDYSDDYSLDF</sequence>
<evidence type="ECO:0000256" key="3">
    <source>
        <dbReference type="ARBA" id="ARBA00023125"/>
    </source>
</evidence>
<evidence type="ECO:0000313" key="8">
    <source>
        <dbReference type="EMBL" id="OAD42567.1"/>
    </source>
</evidence>
<evidence type="ECO:0008006" key="10">
    <source>
        <dbReference type="Google" id="ProtNLM"/>
    </source>
</evidence>
<accession>A0A176T457</accession>
<comment type="caution">
    <text evidence="8">The sequence shown here is derived from an EMBL/GenBank/DDBJ whole genome shotgun (WGS) entry which is preliminary data.</text>
</comment>
<evidence type="ECO:0000256" key="1">
    <source>
        <dbReference type="ARBA" id="ARBA00008857"/>
    </source>
</evidence>
<dbReference type="InterPro" id="IPR013762">
    <property type="entry name" value="Integrase-like_cat_sf"/>
</dbReference>
<dbReference type="SUPFAM" id="SSF56349">
    <property type="entry name" value="DNA breaking-rejoining enzymes"/>
    <property type="match status" value="1"/>
</dbReference>
<keyword evidence="3 5" id="KW-0238">DNA-binding</keyword>
<dbReference type="OrthoDB" id="9806835at2"/>
<dbReference type="PANTHER" id="PTHR30349:SF64">
    <property type="entry name" value="PROPHAGE INTEGRASE INTD-RELATED"/>
    <property type="match status" value="1"/>
</dbReference>
<dbReference type="InterPro" id="IPR050090">
    <property type="entry name" value="Tyrosine_recombinase_XerCD"/>
</dbReference>
<keyword evidence="2" id="KW-0229">DNA integration</keyword>
<evidence type="ECO:0000313" key="9">
    <source>
        <dbReference type="Proteomes" id="UP000076923"/>
    </source>
</evidence>
<organism evidence="8 9">
    <name type="scientific">Polaribacter atrinae</name>
    <dbReference type="NCBI Taxonomy" id="1333662"/>
    <lineage>
        <taxon>Bacteria</taxon>
        <taxon>Pseudomonadati</taxon>
        <taxon>Bacteroidota</taxon>
        <taxon>Flavobacteriia</taxon>
        <taxon>Flavobacteriales</taxon>
        <taxon>Flavobacteriaceae</taxon>
    </lineage>
</organism>
<name>A0A176T457_9FLAO</name>
<proteinExistence type="inferred from homology"/>
<dbReference type="PROSITE" id="PS51898">
    <property type="entry name" value="TYR_RECOMBINASE"/>
    <property type="match status" value="1"/>
</dbReference>
<protein>
    <recommendedName>
        <fullName evidence="10">Tyr recombinase domain-containing protein</fullName>
    </recommendedName>
</protein>
<dbReference type="GO" id="GO:0006310">
    <property type="term" value="P:DNA recombination"/>
    <property type="evidence" value="ECO:0007669"/>
    <property type="project" value="UniProtKB-KW"/>
</dbReference>
<gene>
    <name evidence="8" type="ORF">LPB303_14755</name>
</gene>
<evidence type="ECO:0000259" key="6">
    <source>
        <dbReference type="PROSITE" id="PS51898"/>
    </source>
</evidence>
<dbReference type="Proteomes" id="UP000076923">
    <property type="component" value="Unassembled WGS sequence"/>
</dbReference>
<keyword evidence="9" id="KW-1185">Reference proteome</keyword>
<evidence type="ECO:0000256" key="5">
    <source>
        <dbReference type="PROSITE-ProRule" id="PRU01248"/>
    </source>
</evidence>
<evidence type="ECO:0000256" key="4">
    <source>
        <dbReference type="ARBA" id="ARBA00023172"/>
    </source>
</evidence>
<keyword evidence="4" id="KW-0233">DNA recombination</keyword>
<dbReference type="PROSITE" id="PS51900">
    <property type="entry name" value="CB"/>
    <property type="match status" value="1"/>
</dbReference>
<evidence type="ECO:0000256" key="2">
    <source>
        <dbReference type="ARBA" id="ARBA00022908"/>
    </source>
</evidence>
<evidence type="ECO:0000259" key="7">
    <source>
        <dbReference type="PROSITE" id="PS51900"/>
    </source>
</evidence>
<dbReference type="InterPro" id="IPR011010">
    <property type="entry name" value="DNA_brk_join_enz"/>
</dbReference>
<feature type="domain" description="Core-binding (CB)" evidence="7">
    <location>
        <begin position="43"/>
        <end position="149"/>
    </location>
</feature>
<dbReference type="RefSeq" id="WP_068451843.1">
    <property type="nucleotide sequence ID" value="NZ_CANKUV010000008.1"/>
</dbReference>
<feature type="domain" description="Tyr recombinase" evidence="6">
    <location>
        <begin position="170"/>
        <end position="361"/>
    </location>
</feature>
<dbReference type="PANTHER" id="PTHR30349">
    <property type="entry name" value="PHAGE INTEGRASE-RELATED"/>
    <property type="match status" value="1"/>
</dbReference>
<dbReference type="InterPro" id="IPR010998">
    <property type="entry name" value="Integrase_recombinase_N"/>
</dbReference>
<dbReference type="InterPro" id="IPR002104">
    <property type="entry name" value="Integrase_catalytic"/>
</dbReference>
<dbReference type="CDD" id="cd00397">
    <property type="entry name" value="DNA_BRE_C"/>
    <property type="match status" value="1"/>
</dbReference>
<reference evidence="8 9" key="1">
    <citation type="submission" date="2016-02" db="EMBL/GenBank/DDBJ databases">
        <title>Draft genome sequence of Polaribacter atrinae KACC17473.</title>
        <authorList>
            <person name="Shin S.-K."/>
            <person name="Yi H."/>
        </authorList>
    </citation>
    <scope>NUCLEOTIDE SEQUENCE [LARGE SCALE GENOMIC DNA]</scope>
    <source>
        <strain evidence="8 9">KACC 17473</strain>
    </source>
</reference>
<comment type="similarity">
    <text evidence="1">Belongs to the 'phage' integrase family.</text>
</comment>
<dbReference type="STRING" id="1333662.LPB303_14755"/>
<dbReference type="Pfam" id="PF00589">
    <property type="entry name" value="Phage_integrase"/>
    <property type="match status" value="1"/>
</dbReference>